<evidence type="ECO:0000313" key="7">
    <source>
        <dbReference type="EMBL" id="KRL14574.1"/>
    </source>
</evidence>
<gene>
    <name evidence="7" type="ORF">FD09_GL000227</name>
</gene>
<accession>A0A0R1N2Z2</accession>
<keyword evidence="4" id="KW-0564">Palmitate</keyword>
<keyword evidence="8" id="KW-1185">Reference proteome</keyword>
<name>A0A0R1N2Z2_9LACO</name>
<keyword evidence="3" id="KW-0472">Membrane</keyword>
<organism evidence="7 8">
    <name type="scientific">Schleiferilactobacillus perolens DSM 12744</name>
    <dbReference type="NCBI Taxonomy" id="1423792"/>
    <lineage>
        <taxon>Bacteria</taxon>
        <taxon>Bacillati</taxon>
        <taxon>Bacillota</taxon>
        <taxon>Bacilli</taxon>
        <taxon>Lactobacillales</taxon>
        <taxon>Lactobacillaceae</taxon>
        <taxon>Schleiferilactobacillus</taxon>
    </lineage>
</organism>
<dbReference type="InterPro" id="IPR006059">
    <property type="entry name" value="SBP"/>
</dbReference>
<dbReference type="AlphaFoldDB" id="A0A0R1N2Z2"/>
<dbReference type="PATRIC" id="fig|1423792.3.peg.231"/>
<dbReference type="InterPro" id="IPR050490">
    <property type="entry name" value="Bact_solute-bd_prot1"/>
</dbReference>
<feature type="signal peptide" evidence="6">
    <location>
        <begin position="1"/>
        <end position="22"/>
    </location>
</feature>
<sequence length="432" mass="47459">MMKKWKLGMIVAAAALSVVALAGCTAGKSSSGADDKNVTMWVHFSKEDPEGKAMVQNITAFNKENKKGYKATVQYIPRSGSGGGYEDKINAALNSNSLPDVLTLDGPNTAAYADSKIIQPLGKYITKKSDILPSIIDQGTYKGKLYAVGYSESGVGFYYNKKMFKDAGITEAELPTLDKPWTWDQFNAILKKLTEKYQGPAIDMQLSDHSEMAIYSLAPFVWSAGGNITNKAGTKAVGYFDSAATQSAFKEIQDMVKNGYTTISPKQKGFQTGKYAMLMSGSWTIQELDKQYKDISYGILPYPVSPKTKKLVSPTGSWQYAMSASTTKTAASGALIDFLSAKAQMYRTSMANTVLPARKSVSDEMMSKVTEPMRFLIKQNQESGHARPVLVKYPQVSRTFAETVTKATYYKENPDISALMKKQAQEIQQYLK</sequence>
<keyword evidence="2 6" id="KW-0732">Signal</keyword>
<evidence type="ECO:0000256" key="3">
    <source>
        <dbReference type="ARBA" id="ARBA00023136"/>
    </source>
</evidence>
<keyword evidence="1" id="KW-1003">Cell membrane</keyword>
<dbReference type="STRING" id="1423792.FD09_GL000227"/>
<dbReference type="PANTHER" id="PTHR43649">
    <property type="entry name" value="ARABINOSE-BINDING PROTEIN-RELATED"/>
    <property type="match status" value="1"/>
</dbReference>
<evidence type="ECO:0000256" key="6">
    <source>
        <dbReference type="SAM" id="SignalP"/>
    </source>
</evidence>
<evidence type="ECO:0000256" key="1">
    <source>
        <dbReference type="ARBA" id="ARBA00022475"/>
    </source>
</evidence>
<dbReference type="Pfam" id="PF13416">
    <property type="entry name" value="SBP_bac_8"/>
    <property type="match status" value="1"/>
</dbReference>
<evidence type="ECO:0000256" key="5">
    <source>
        <dbReference type="ARBA" id="ARBA00023288"/>
    </source>
</evidence>
<evidence type="ECO:0000313" key="8">
    <source>
        <dbReference type="Proteomes" id="UP000051330"/>
    </source>
</evidence>
<feature type="chain" id="PRO_5039119882" evidence="6">
    <location>
        <begin position="23"/>
        <end position="432"/>
    </location>
</feature>
<comment type="caution">
    <text evidence="7">The sequence shown here is derived from an EMBL/GenBank/DDBJ whole genome shotgun (WGS) entry which is preliminary data.</text>
</comment>
<evidence type="ECO:0000256" key="4">
    <source>
        <dbReference type="ARBA" id="ARBA00023139"/>
    </source>
</evidence>
<evidence type="ECO:0000256" key="2">
    <source>
        <dbReference type="ARBA" id="ARBA00022729"/>
    </source>
</evidence>
<dbReference type="CDD" id="cd13585">
    <property type="entry name" value="PBP2_TMBP_like"/>
    <property type="match status" value="1"/>
</dbReference>
<dbReference type="Gene3D" id="3.40.190.10">
    <property type="entry name" value="Periplasmic binding protein-like II"/>
    <property type="match status" value="1"/>
</dbReference>
<dbReference type="PROSITE" id="PS51257">
    <property type="entry name" value="PROKAR_LIPOPROTEIN"/>
    <property type="match status" value="1"/>
</dbReference>
<proteinExistence type="predicted"/>
<reference evidence="7 8" key="1">
    <citation type="journal article" date="2015" name="Genome Announc.">
        <title>Expanding the biotechnology potential of lactobacilli through comparative genomics of 213 strains and associated genera.</title>
        <authorList>
            <person name="Sun Z."/>
            <person name="Harris H.M."/>
            <person name="McCann A."/>
            <person name="Guo C."/>
            <person name="Argimon S."/>
            <person name="Zhang W."/>
            <person name="Yang X."/>
            <person name="Jeffery I.B."/>
            <person name="Cooney J.C."/>
            <person name="Kagawa T.F."/>
            <person name="Liu W."/>
            <person name="Song Y."/>
            <person name="Salvetti E."/>
            <person name="Wrobel A."/>
            <person name="Rasinkangas P."/>
            <person name="Parkhill J."/>
            <person name="Rea M.C."/>
            <person name="O'Sullivan O."/>
            <person name="Ritari J."/>
            <person name="Douillard F.P."/>
            <person name="Paul Ross R."/>
            <person name="Yang R."/>
            <person name="Briner A.E."/>
            <person name="Felis G.E."/>
            <person name="de Vos W.M."/>
            <person name="Barrangou R."/>
            <person name="Klaenhammer T.R."/>
            <person name="Caufield P.W."/>
            <person name="Cui Y."/>
            <person name="Zhang H."/>
            <person name="O'Toole P.W."/>
        </authorList>
    </citation>
    <scope>NUCLEOTIDE SEQUENCE [LARGE SCALE GENOMIC DNA]</scope>
    <source>
        <strain evidence="7 8">DSM 12744</strain>
    </source>
</reference>
<dbReference type="SUPFAM" id="SSF53850">
    <property type="entry name" value="Periplasmic binding protein-like II"/>
    <property type="match status" value="1"/>
</dbReference>
<dbReference type="Proteomes" id="UP000051330">
    <property type="component" value="Unassembled WGS sequence"/>
</dbReference>
<dbReference type="PANTHER" id="PTHR43649:SF33">
    <property type="entry name" value="POLYGALACTURONAN_RHAMNOGALACTURONAN-BINDING PROTEIN YTCQ"/>
    <property type="match status" value="1"/>
</dbReference>
<protein>
    <submittedName>
        <fullName evidence="7">Multiple sugar abc transporter substrate-binding protein</fullName>
    </submittedName>
</protein>
<keyword evidence="5" id="KW-0449">Lipoprotein</keyword>
<dbReference type="EMBL" id="AZEC01000001">
    <property type="protein sequence ID" value="KRL14574.1"/>
    <property type="molecule type" value="Genomic_DNA"/>
</dbReference>